<dbReference type="Gene3D" id="2.60.40.10">
    <property type="entry name" value="Immunoglobulins"/>
    <property type="match status" value="6"/>
</dbReference>
<comment type="caution">
    <text evidence="7">The sequence shown here is derived from an EMBL/GenBank/DDBJ whole genome shotgun (WGS) entry which is preliminary data.</text>
</comment>
<dbReference type="InterPro" id="IPR003591">
    <property type="entry name" value="Leu-rich_rpt_typical-subtyp"/>
</dbReference>
<sequence>MKKTYYNIFLFISILFISNYGYSQCATDVPTAERDALIALYNATDGANWTNNTNWNTTACVSDWYGVTVTNGTVWVLDLKNNNLSGSIPTEIGNLPNLVSLDLGTNNLIGSIPSQIGNLSNLSLLRLNNNQLTNSIPSEIGNLSSLSSLYLPFNNLSGPIPSTIGNLTNLTSLALMQNDLTGSIPFSIGNLTNLSSITLYSNQLTGSIPVELGNLSNLTSLLLGSNQLSGSIPSQLGSLSSLTTLNFNGNQLTGTIPSELGNLSSLLNLSLGSNKLTGSIPPELGSLPLLHTLSLFNNLLTGSIPPELGNLSSLLNLSLGSNKLTGSIPSEFGSLSLLQNLTLSDNQLEGSIPLEFGNLSSLQYLYIYDNKLTGNIPSSISLITSLNIFRFQNNNFIFRDFESEHPTYISNLTNYGYTPQAKVDQVETPTVTEGNSYTFTTSLSSPNNSYQWYKDGTAIVGATSKDYTINPVALTDAGVYHVVATNSIVTGLTLERNTITLGVTADTCVVSTTERDALMALYNATDGANWTNNTNWGTSAPVCDWYGVTVVNGNVTELDLHNNQLIGTIPSNISDLPNLKAIMFFDNQLNGAIPPEIGNLSNLESLLLYRNQLSELPPELGSLSNLKYFYAHLNQFSGSIPPEYGALESLLHLDLKNNQLSGSIPLEFGDLSNLEILALSANQLSGTISPEFGNLSNLSILQLDNNQLTGDIPAFSSSLTRLWFNTNAFVFSNFENEHNTYTTNLTSYSYSPQAKVDQVETPTILEGNSYTFTTSLSSPNNSYQWYKDDVAIVGATSKDYTINSMALTDAGVYHVLATNSIVTGLTLERNTITLAVTADPCGVSTAERDALMALYNATDGTNWTNNTNWGTSAPVCDWYGVTVTNGSVIRLGLSNNQLVGNIPTELENLSDLEFLHLSTNQLTGSIPVSLGNLIKLKTLWLGENNLSGTIPSELGNLSALENLSFLNNQLTGNIPLSINLISTLNYFYFDTNSFVFSDFENEHISYTNNLITYNYSPQAKVDQVETPTILEGNSYTFTTSLSSPNNSYQWYKDGAAIVGATNKDYTINPVALTDAGVYHVIATNSIVTGLTLERNTITLAVTADTCGVSTAERDALMALYNATDGANWTNTLANNQPWDINVPVCDWYGVTVTNGGVTRLELNGNQLAGNIPIELENLSNLTHLYLNQNQLTGSIPPELGNLSQLKRIYFYTNQLTGTLPSQLGDLSNLTHLHLYNNQLTGNIPTQLGDLSNLRFLYLGSNQLTGTIPTQLGSLSFLTVLELYSNQLSGNIPTELGNLTSLEQLLLQGNDLTGNIPLQFENLTSLKTLRFDSNQLTGNIPSGLKDILSFVDNFKFQNNAFVFNDFETEHNTYASKITAYTYSPQAKVDQVETPTILEGNSYTFTTSLSSPNNSYQWYKDGVAIVGATSKDYIINSVALTDAGVYHVLATNSIVTGLTLERHTITLAVTADTCGVSTAERDALMALYNATDGANWTNTLASNQPWDINVPVCDWYGVTVTNGNVTELVLPNNQLVGAISPELGNLSSLTKLTLSVNQLSGAIPSELGGLINLGNLQLNNNQLSGDIPGELGNLIGLGNLYLNHNQLESIPSSFGNLQALSRLQLNDNLLAGSIPSELGSLANLTHLYLNSNQLTGTIPSTFGGLTSLTTLYLFSNQLSGQIPTSLGNLVNLKYLYLNNNSLTGLIPADLGNLSNLLHLRLYSNQLTGEIPNTFDGLTNLQRLQLNNNQLTGDIPTNINTLANLTILNFHNNGFVFSNFENEHVFYDTNVSTYTYSPQAKVDQVETPTILEGNSYTFTTSLSSPNNSYQWYKDGAAIVGATSKDYTINPVALTDAGVYHVIATNSIITGLTLERHTITLGVTADTCGVSTAERDALMALYNATGGANWTNTLANNQPWDINIPVCDWYGVTVTSGHVTWLDLNGNNLIGTLSSQLKDLPNLEGLFLYDNQIAGTIPSQLGDLSNLKFLQFNTNQLTGSIPFELGNLSSLKHLYLANNLLSGNIPESLGGLTNLLLLGLSGNQLEGVIPPQLGNLSSLQTLNLYVNQLSGSIPTSLGNLPALKYLHLNSNQLSGSIPSSLGNLSNLTNMTLNDNQLTGEIPSSFGNLSLLQYLQLQSNQLEGPLPDTLGNLSSLIYLYLETNQLSGTIPPSISLIPSLNRFRFQENAFIFNDFETEHTTYVGNLSGYQYIPQAKVDQVETPTVTEGTSYTFTTSLSSSNNSYQWYKDGVAIVGATSKDYTINPVALTDAGVYHMLATNSIVTGLTLERHTITLTVNPAAINNNTFCLSELEDYPTVTDLTPSGSNILWYATETGGTAYNNIDEIIEAAENTGGVSYWWDDTTDGMSTRTEAAVTVYSAPEGDKEQAFSIYAPVPTISDIDVVNGGQPVFWYNSNTSTTALSDTELVDGQTYYASSYNGAEAGNSCRLPVTITIGVIPPKGEQIQFLCEGSELSDIVLQLEDGLFAVWYASAEGGSPLDQTTPLLHETTYYIAQLDTNNGEESPKRLAVQVNLMPVKQLVINETTQTFNINASPKVENLKTSGYDVVWYSQATGGNQYGGTIPLDTNGQIYYAEQIQTDTQCPGGNRVGVTVVLVDEPVDPLLGCELFRPELNERYVIDAWLNEREVTTETISEIPFNGSSESVLFVDLLNHLKNRLLSDDDQLHDIPAIYKPVFSSGETPQDLAPLMAYIEDLGASEKELKVYDFTKINDAYGRAIGFSFYLNETKDRQIVYKTPNIIRNGVEETGDLNRYPLLDNDGNTTDEFLKFTKAEVTAGVLKIYADFKQVKEPAHEVSQVSTFSDSNIMKQTATDLEYNEVANQSPISYNQAVIEVSFVDEANTPIGAPVPLVPHGEIIDKWQKVTADFRIPENAGKMIISLKNNDSNKVAYFDDLRILPFESNMKTFVYHPENQRLMSELDENNYATFYEYDLEGGLVRVKKETEEGIYTIQETRSGNIKKAN</sequence>
<dbReference type="InterPro" id="IPR032675">
    <property type="entry name" value="LRR_dom_sf"/>
</dbReference>
<feature type="domain" description="Ig-like" evidence="6">
    <location>
        <begin position="1795"/>
        <end position="1876"/>
    </location>
</feature>
<feature type="domain" description="Ig-like" evidence="6">
    <location>
        <begin position="419"/>
        <end position="500"/>
    </location>
</feature>
<dbReference type="SMART" id="SM00365">
    <property type="entry name" value="LRR_SD22"/>
    <property type="match status" value="26"/>
</dbReference>
<dbReference type="PROSITE" id="PS50835">
    <property type="entry name" value="IG_LIKE"/>
    <property type="match status" value="6"/>
</dbReference>
<evidence type="ECO:0000256" key="2">
    <source>
        <dbReference type="ARBA" id="ARBA00022729"/>
    </source>
</evidence>
<dbReference type="SUPFAM" id="SSF48726">
    <property type="entry name" value="Immunoglobulin"/>
    <property type="match status" value="6"/>
</dbReference>
<keyword evidence="1" id="KW-0433">Leucine-rich repeat</keyword>
<dbReference type="Pfam" id="PF13855">
    <property type="entry name" value="LRR_8"/>
    <property type="match status" value="2"/>
</dbReference>
<dbReference type="SUPFAM" id="SSF52058">
    <property type="entry name" value="L domain-like"/>
    <property type="match status" value="6"/>
</dbReference>
<dbReference type="Gene3D" id="3.80.10.10">
    <property type="entry name" value="Ribonuclease Inhibitor"/>
    <property type="match status" value="12"/>
</dbReference>
<evidence type="ECO:0000259" key="6">
    <source>
        <dbReference type="PROSITE" id="PS50835"/>
    </source>
</evidence>
<feature type="domain" description="Ig-like" evidence="6">
    <location>
        <begin position="1017"/>
        <end position="1098"/>
    </location>
</feature>
<dbReference type="SMART" id="SM00408">
    <property type="entry name" value="IGc2"/>
    <property type="match status" value="6"/>
</dbReference>
<evidence type="ECO:0000256" key="4">
    <source>
        <dbReference type="ARBA" id="ARBA00023157"/>
    </source>
</evidence>
<dbReference type="PANTHER" id="PTHR48060:SF21">
    <property type="entry name" value="L DOMAIN-LIKE PROTEIN"/>
    <property type="match status" value="1"/>
</dbReference>
<dbReference type="InterPro" id="IPR013210">
    <property type="entry name" value="LRR_N_plant-typ"/>
</dbReference>
<feature type="chain" id="PRO_5045805677" evidence="5">
    <location>
        <begin position="26"/>
        <end position="2977"/>
    </location>
</feature>
<gene>
    <name evidence="7" type="ORF">N1F79_01245</name>
</gene>
<dbReference type="InterPro" id="IPR053211">
    <property type="entry name" value="DNA_repair-toleration"/>
</dbReference>
<dbReference type="SMART" id="SM00369">
    <property type="entry name" value="LRR_TYP"/>
    <property type="match status" value="36"/>
</dbReference>
<dbReference type="Pfam" id="PF08263">
    <property type="entry name" value="LRRNT_2"/>
    <property type="match status" value="6"/>
</dbReference>
<dbReference type="EMBL" id="JAODOP010000001">
    <property type="protein sequence ID" value="MEF3831742.1"/>
    <property type="molecule type" value="Genomic_DNA"/>
</dbReference>
<evidence type="ECO:0000256" key="3">
    <source>
        <dbReference type="ARBA" id="ARBA00022737"/>
    </source>
</evidence>
<dbReference type="InterPro" id="IPR013783">
    <property type="entry name" value="Ig-like_fold"/>
</dbReference>
<evidence type="ECO:0000256" key="5">
    <source>
        <dbReference type="SAM" id="SignalP"/>
    </source>
</evidence>
<proteinExistence type="predicted"/>
<dbReference type="InterPro" id="IPR036179">
    <property type="entry name" value="Ig-like_dom_sf"/>
</dbReference>
<dbReference type="PANTHER" id="PTHR48060">
    <property type="entry name" value="DNA DAMAGE-REPAIR/TOLERATION PROTEIN DRT100"/>
    <property type="match status" value="1"/>
</dbReference>
<evidence type="ECO:0000313" key="8">
    <source>
        <dbReference type="Proteomes" id="UP001337305"/>
    </source>
</evidence>
<keyword evidence="4" id="KW-1015">Disulfide bond</keyword>
<protein>
    <submittedName>
        <fullName evidence="7">Leucine-rich repeat domain-containing protein</fullName>
    </submittedName>
</protein>
<keyword evidence="8" id="KW-1185">Reference proteome</keyword>
<feature type="signal peptide" evidence="5">
    <location>
        <begin position="1"/>
        <end position="25"/>
    </location>
</feature>
<feature type="domain" description="Ig-like" evidence="6">
    <location>
        <begin position="2208"/>
        <end position="2289"/>
    </location>
</feature>
<keyword evidence="2 5" id="KW-0732">Signal</keyword>
<dbReference type="Proteomes" id="UP001337305">
    <property type="component" value="Unassembled WGS sequence"/>
</dbReference>
<name>A0ABU7XM12_9FLAO</name>
<evidence type="ECO:0000313" key="7">
    <source>
        <dbReference type="EMBL" id="MEF3831742.1"/>
    </source>
</evidence>
<dbReference type="Pfam" id="PF00560">
    <property type="entry name" value="LRR_1"/>
    <property type="match status" value="25"/>
</dbReference>
<dbReference type="InterPro" id="IPR001611">
    <property type="entry name" value="Leu-rich_rpt"/>
</dbReference>
<dbReference type="InterPro" id="IPR003598">
    <property type="entry name" value="Ig_sub2"/>
</dbReference>
<evidence type="ECO:0000256" key="1">
    <source>
        <dbReference type="ARBA" id="ARBA00022614"/>
    </source>
</evidence>
<feature type="domain" description="Ig-like" evidence="6">
    <location>
        <begin position="752"/>
        <end position="833"/>
    </location>
</feature>
<dbReference type="InterPro" id="IPR003599">
    <property type="entry name" value="Ig_sub"/>
</dbReference>
<feature type="domain" description="Ig-like" evidence="6">
    <location>
        <begin position="1383"/>
        <end position="1464"/>
    </location>
</feature>
<dbReference type="InterPro" id="IPR007110">
    <property type="entry name" value="Ig-like_dom"/>
</dbReference>
<dbReference type="RefSeq" id="WP_303308746.1">
    <property type="nucleotide sequence ID" value="NZ_JAODOP010000001.1"/>
</dbReference>
<reference evidence="7 8" key="1">
    <citation type="submission" date="2022-09" db="EMBL/GenBank/DDBJ databases">
        <title>Genome sequencing of Flavivirga sp. MEBiC05379.</title>
        <authorList>
            <person name="Oh H.-M."/>
            <person name="Kwon K.K."/>
            <person name="Park M.J."/>
            <person name="Yang S.-H."/>
        </authorList>
    </citation>
    <scope>NUCLEOTIDE SEQUENCE [LARGE SCALE GENOMIC DNA]</scope>
    <source>
        <strain evidence="7 8">MEBiC05379</strain>
    </source>
</reference>
<accession>A0ABU7XM12</accession>
<dbReference type="SMART" id="SM00409">
    <property type="entry name" value="IG"/>
    <property type="match status" value="6"/>
</dbReference>
<organism evidence="7 8">
    <name type="scientific">Flavivirga spongiicola</name>
    <dbReference type="NCBI Taxonomy" id="421621"/>
    <lineage>
        <taxon>Bacteria</taxon>
        <taxon>Pseudomonadati</taxon>
        <taxon>Bacteroidota</taxon>
        <taxon>Flavobacteriia</taxon>
        <taxon>Flavobacteriales</taxon>
        <taxon>Flavobacteriaceae</taxon>
        <taxon>Flavivirga</taxon>
    </lineage>
</organism>
<dbReference type="PROSITE" id="PS51450">
    <property type="entry name" value="LRR"/>
    <property type="match status" value="2"/>
</dbReference>
<keyword evidence="3" id="KW-0677">Repeat</keyword>